<name>A0A1M6M0Y9_9FLAO</name>
<keyword evidence="2" id="KW-1185">Reference proteome</keyword>
<dbReference type="STRING" id="192903.SAMN04488513_108125"/>
<evidence type="ECO:0000313" key="1">
    <source>
        <dbReference type="EMBL" id="SHJ77000.1"/>
    </source>
</evidence>
<accession>A0A1M6M0Y9</accession>
<organism evidence="1 2">
    <name type="scientific">Pseudozobellia thermophila</name>
    <dbReference type="NCBI Taxonomy" id="192903"/>
    <lineage>
        <taxon>Bacteria</taxon>
        <taxon>Pseudomonadati</taxon>
        <taxon>Bacteroidota</taxon>
        <taxon>Flavobacteriia</taxon>
        <taxon>Flavobacteriales</taxon>
        <taxon>Flavobacteriaceae</taxon>
        <taxon>Pseudozobellia</taxon>
    </lineage>
</organism>
<protein>
    <submittedName>
        <fullName evidence="1">Uncharacterized protein</fullName>
    </submittedName>
</protein>
<dbReference type="Proteomes" id="UP000184543">
    <property type="component" value="Unassembled WGS sequence"/>
</dbReference>
<dbReference type="AlphaFoldDB" id="A0A1M6M0Y9"/>
<dbReference type="EMBL" id="FQYU01000008">
    <property type="protein sequence ID" value="SHJ77000.1"/>
    <property type="molecule type" value="Genomic_DNA"/>
</dbReference>
<sequence length="44" mass="5233">MASKNRKIYINSLSLAIKKSHKKYYACIVFQKKNTYLRVVILKE</sequence>
<proteinExistence type="predicted"/>
<evidence type="ECO:0000313" key="2">
    <source>
        <dbReference type="Proteomes" id="UP000184543"/>
    </source>
</evidence>
<reference evidence="2" key="1">
    <citation type="submission" date="2016-11" db="EMBL/GenBank/DDBJ databases">
        <authorList>
            <person name="Varghese N."/>
            <person name="Submissions S."/>
        </authorList>
    </citation>
    <scope>NUCLEOTIDE SEQUENCE [LARGE SCALE GENOMIC DNA]</scope>
    <source>
        <strain evidence="2">DSM 19858</strain>
    </source>
</reference>
<gene>
    <name evidence="1" type="ORF">SAMN04488513_108125</name>
</gene>